<feature type="transmembrane region" description="Helical" evidence="1">
    <location>
        <begin position="76"/>
        <end position="96"/>
    </location>
</feature>
<dbReference type="InterPro" id="IPR036691">
    <property type="entry name" value="Endo/exonu/phosph_ase_sf"/>
</dbReference>
<evidence type="ECO:0000259" key="2">
    <source>
        <dbReference type="Pfam" id="PF03372"/>
    </source>
</evidence>
<accession>K9EY44</accession>
<dbReference type="STRING" id="202789.GCA_001457435_01478"/>
<dbReference type="SUPFAM" id="SSF56219">
    <property type="entry name" value="DNase I-like"/>
    <property type="match status" value="1"/>
</dbReference>
<reference evidence="3 4" key="1">
    <citation type="submission" date="2012-09" db="EMBL/GenBank/DDBJ databases">
        <title>The Genome Sequence of Actinobaculum massiliae ACS-171-V-COL2.</title>
        <authorList>
            <consortium name="The Broad Institute Genome Sequencing Platform"/>
            <person name="Earl A."/>
            <person name="Ward D."/>
            <person name="Feldgarden M."/>
            <person name="Gevers D."/>
            <person name="Saerens B."/>
            <person name="Vaneechoutte M."/>
            <person name="Walker B."/>
            <person name="Young S.K."/>
            <person name="Zeng Q."/>
            <person name="Gargeya S."/>
            <person name="Fitzgerald M."/>
            <person name="Haas B."/>
            <person name="Abouelleil A."/>
            <person name="Alvarado L."/>
            <person name="Arachchi H.M."/>
            <person name="Berlin A."/>
            <person name="Chapman S.B."/>
            <person name="Goldberg J."/>
            <person name="Griggs A."/>
            <person name="Gujja S."/>
            <person name="Hansen M."/>
            <person name="Howarth C."/>
            <person name="Imamovic A."/>
            <person name="Larimer J."/>
            <person name="McCowen C."/>
            <person name="Montmayeur A."/>
            <person name="Murphy C."/>
            <person name="Neiman D."/>
            <person name="Pearson M."/>
            <person name="Priest M."/>
            <person name="Roberts A."/>
            <person name="Saif S."/>
            <person name="Shea T."/>
            <person name="Sisk P."/>
            <person name="Sykes S."/>
            <person name="Wortman J."/>
            <person name="Nusbaum C."/>
            <person name="Birren B."/>
        </authorList>
    </citation>
    <scope>NUCLEOTIDE SEQUENCE [LARGE SCALE GENOMIC DNA]</scope>
    <source>
        <strain evidence="4">ACS-171-V-Col2</strain>
    </source>
</reference>
<dbReference type="HOGENOM" id="CLU_052333_2_0_11"/>
<dbReference type="RefSeq" id="WP_007000860.1">
    <property type="nucleotide sequence ID" value="NZ_JH992955.1"/>
</dbReference>
<keyword evidence="1" id="KW-0812">Transmembrane</keyword>
<dbReference type="PATRIC" id="fig|883066.3.peg.672"/>
<evidence type="ECO:0000313" key="4">
    <source>
        <dbReference type="Proteomes" id="UP000009888"/>
    </source>
</evidence>
<comment type="caution">
    <text evidence="3">The sequence shown here is derived from an EMBL/GenBank/DDBJ whole genome shotgun (WGS) entry which is preliminary data.</text>
</comment>
<feature type="transmembrane region" description="Helical" evidence="1">
    <location>
        <begin position="45"/>
        <end position="64"/>
    </location>
</feature>
<dbReference type="Pfam" id="PF03372">
    <property type="entry name" value="Exo_endo_phos"/>
    <property type="match status" value="1"/>
</dbReference>
<dbReference type="PROSITE" id="PS51257">
    <property type="entry name" value="PROKAR_LIPOPROTEIN"/>
    <property type="match status" value="1"/>
</dbReference>
<dbReference type="Proteomes" id="UP000009888">
    <property type="component" value="Unassembled WGS sequence"/>
</dbReference>
<sequence length="350" mass="36270">MVRKALGGILALVLACAVVFTLNPAWFGPLASIARDFPGAYVVAMRGAVAVAFLGGAVIFALIGAVRRGFFGRGGLCVFLALVLLGGALAHALVIFDRGYSAVRFGSEAVLDAAAPGSLTTLQYNTEGGKVPVEAMANLIENNGVRAVALSETSTSYGVELVEELSRRGLAFQKFDHDVSRYQSDWRSTVLLVSAELGEYKQFGVAGADGADVPYIVGAAPAAGASAEAPEFIAVHPIAPVREFIDQWRANTALSYSLCASHPHAIVLGDFNSTADHESAGGFNACKDAGSEARVAGTGTWPTNIPAVLASPIDRVLTGSDNWTGTEGAIVDAGGSDHRGILVRLAPVAR</sequence>
<gene>
    <name evidence="3" type="ORF">HMPREF9233_00654</name>
</gene>
<keyword evidence="1" id="KW-1133">Transmembrane helix</keyword>
<name>K9EY44_9ACTO</name>
<evidence type="ECO:0000313" key="3">
    <source>
        <dbReference type="EMBL" id="EKU95867.1"/>
    </source>
</evidence>
<dbReference type="GO" id="GO:0003824">
    <property type="term" value="F:catalytic activity"/>
    <property type="evidence" value="ECO:0007669"/>
    <property type="project" value="InterPro"/>
</dbReference>
<keyword evidence="1" id="KW-0472">Membrane</keyword>
<keyword evidence="4" id="KW-1185">Reference proteome</keyword>
<organism evidence="3 4">
    <name type="scientific">Actinobaculum massiliense ACS-171-V-Col2</name>
    <dbReference type="NCBI Taxonomy" id="883066"/>
    <lineage>
        <taxon>Bacteria</taxon>
        <taxon>Bacillati</taxon>
        <taxon>Actinomycetota</taxon>
        <taxon>Actinomycetes</taxon>
        <taxon>Actinomycetales</taxon>
        <taxon>Actinomycetaceae</taxon>
        <taxon>Actinobaculum</taxon>
    </lineage>
</organism>
<dbReference type="InterPro" id="IPR005135">
    <property type="entry name" value="Endo/exonuclease/phosphatase"/>
</dbReference>
<dbReference type="eggNOG" id="COG3021">
    <property type="taxonomic scope" value="Bacteria"/>
</dbReference>
<dbReference type="EMBL" id="AGWL01000002">
    <property type="protein sequence ID" value="EKU95867.1"/>
    <property type="molecule type" value="Genomic_DNA"/>
</dbReference>
<proteinExistence type="predicted"/>
<evidence type="ECO:0000256" key="1">
    <source>
        <dbReference type="SAM" id="Phobius"/>
    </source>
</evidence>
<feature type="domain" description="Endonuclease/exonuclease/phosphatase" evidence="2">
    <location>
        <begin position="122"/>
        <end position="338"/>
    </location>
</feature>
<protein>
    <recommendedName>
        <fullName evidence="2">Endonuclease/exonuclease/phosphatase domain-containing protein</fullName>
    </recommendedName>
</protein>
<dbReference type="Gene3D" id="3.60.10.10">
    <property type="entry name" value="Endonuclease/exonuclease/phosphatase"/>
    <property type="match status" value="1"/>
</dbReference>
<dbReference type="AlphaFoldDB" id="K9EY44"/>